<evidence type="ECO:0000256" key="5">
    <source>
        <dbReference type="ARBA" id="ARBA00023157"/>
    </source>
</evidence>
<dbReference type="OrthoDB" id="9937393at2759"/>
<dbReference type="FunFam" id="2.40.50.40:FF:000004">
    <property type="entry name" value="C-X-C motif chemokine"/>
    <property type="match status" value="1"/>
</dbReference>
<proteinExistence type="inferred from homology"/>
<dbReference type="PRINTS" id="PR00436">
    <property type="entry name" value="INTERLEUKIN8"/>
</dbReference>
<dbReference type="PANTHER" id="PTHR12015">
    <property type="entry name" value="SMALL INDUCIBLE CYTOKINE A"/>
    <property type="match status" value="1"/>
</dbReference>
<name>A0A401Q6A5_SCYTO</name>
<dbReference type="SUPFAM" id="SSF54117">
    <property type="entry name" value="Interleukin 8-like chemokines"/>
    <property type="match status" value="1"/>
</dbReference>
<evidence type="ECO:0000256" key="3">
    <source>
        <dbReference type="ARBA" id="ARBA00022514"/>
    </source>
</evidence>
<keyword evidence="3 6" id="KW-0202">Cytokine</keyword>
<dbReference type="GO" id="GO:0008009">
    <property type="term" value="F:chemokine activity"/>
    <property type="evidence" value="ECO:0007669"/>
    <property type="project" value="InterPro"/>
</dbReference>
<dbReference type="PROSITE" id="PS00471">
    <property type="entry name" value="SMALL_CYTOKINES_CXC"/>
    <property type="match status" value="1"/>
</dbReference>
<keyword evidence="6" id="KW-0145">Chemotaxis</keyword>
<dbReference type="PRINTS" id="PR00437">
    <property type="entry name" value="SMALLCYTKCXC"/>
</dbReference>
<dbReference type="GO" id="GO:0006952">
    <property type="term" value="P:defense response"/>
    <property type="evidence" value="ECO:0007669"/>
    <property type="project" value="InterPro"/>
</dbReference>
<evidence type="ECO:0000256" key="2">
    <source>
        <dbReference type="ARBA" id="ARBA00010665"/>
    </source>
</evidence>
<sequence>MNGKVTLTVLTLFVLYVAAIQAASLRHAGVSLRCQCIKTNSKFIHPRRMEDVDIFPSGPHCSNVEIIATLKNGIPVCLDPEASWVKKLIDMIIKSSKKKNKAH</sequence>
<dbReference type="GO" id="GO:0006955">
    <property type="term" value="P:immune response"/>
    <property type="evidence" value="ECO:0007669"/>
    <property type="project" value="InterPro"/>
</dbReference>
<dbReference type="InterPro" id="IPR001089">
    <property type="entry name" value="Chemokine_CXC"/>
</dbReference>
<evidence type="ECO:0000256" key="6">
    <source>
        <dbReference type="RuleBase" id="RU361149"/>
    </source>
</evidence>
<evidence type="ECO:0000256" key="4">
    <source>
        <dbReference type="ARBA" id="ARBA00022525"/>
    </source>
</evidence>
<dbReference type="EMBL" id="BFAA01021164">
    <property type="protein sequence ID" value="GCB80891.1"/>
    <property type="molecule type" value="Genomic_DNA"/>
</dbReference>
<dbReference type="InterPro" id="IPR039809">
    <property type="entry name" value="Chemokine_b/g/d"/>
</dbReference>
<dbReference type="InterPro" id="IPR036048">
    <property type="entry name" value="Interleukin_8-like_sf"/>
</dbReference>
<reference evidence="8 9" key="1">
    <citation type="journal article" date="2018" name="Nat. Ecol. Evol.">
        <title>Shark genomes provide insights into elasmobranch evolution and the origin of vertebrates.</title>
        <authorList>
            <person name="Hara Y"/>
            <person name="Yamaguchi K"/>
            <person name="Onimaru K"/>
            <person name="Kadota M"/>
            <person name="Koyanagi M"/>
            <person name="Keeley SD"/>
            <person name="Tatsumi K"/>
            <person name="Tanaka K"/>
            <person name="Motone F"/>
            <person name="Kageyama Y"/>
            <person name="Nozu R"/>
            <person name="Adachi N"/>
            <person name="Nishimura O"/>
            <person name="Nakagawa R"/>
            <person name="Tanegashima C"/>
            <person name="Kiyatake I"/>
            <person name="Matsumoto R"/>
            <person name="Murakumo K"/>
            <person name="Nishida K"/>
            <person name="Terakita A"/>
            <person name="Kuratani S"/>
            <person name="Sato K"/>
            <person name="Hyodo S Kuraku.S."/>
        </authorList>
    </citation>
    <scope>NUCLEOTIDE SEQUENCE [LARGE SCALE GENOMIC DNA]</scope>
</reference>
<dbReference type="GO" id="GO:0005615">
    <property type="term" value="C:extracellular space"/>
    <property type="evidence" value="ECO:0007669"/>
    <property type="project" value="UniProtKB-UniRule"/>
</dbReference>
<dbReference type="OMA" id="HCKDVEV"/>
<protein>
    <recommendedName>
        <fullName evidence="6">C-X-C motif chemokine</fullName>
    </recommendedName>
</protein>
<accession>A0A401Q6A5</accession>
<dbReference type="PANTHER" id="PTHR12015:SF198">
    <property type="entry name" value="PLATELET BASIC PROTEIN"/>
    <property type="match status" value="1"/>
</dbReference>
<keyword evidence="6" id="KW-0732">Signal</keyword>
<keyword evidence="5" id="KW-1015">Disulfide bond</keyword>
<gene>
    <name evidence="8" type="ORF">scyTo_0022094</name>
</gene>
<dbReference type="STRING" id="75743.A0A401Q6A5"/>
<dbReference type="InterPro" id="IPR033899">
    <property type="entry name" value="CXC_Chemokine_domain"/>
</dbReference>
<feature type="signal peptide" evidence="6">
    <location>
        <begin position="1"/>
        <end position="22"/>
    </location>
</feature>
<feature type="chain" id="PRO_5018812682" description="C-X-C motif chemokine" evidence="6">
    <location>
        <begin position="23"/>
        <end position="103"/>
    </location>
</feature>
<dbReference type="InterPro" id="IPR001811">
    <property type="entry name" value="Chemokine_IL8-like_dom"/>
</dbReference>
<dbReference type="CDD" id="cd00273">
    <property type="entry name" value="Chemokine_CXC"/>
    <property type="match status" value="1"/>
</dbReference>
<keyword evidence="4 6" id="KW-0964">Secreted</keyword>
<evidence type="ECO:0000259" key="7">
    <source>
        <dbReference type="SMART" id="SM00199"/>
    </source>
</evidence>
<dbReference type="Gene3D" id="2.40.50.40">
    <property type="match status" value="1"/>
</dbReference>
<keyword evidence="9" id="KW-1185">Reference proteome</keyword>
<dbReference type="InterPro" id="IPR018048">
    <property type="entry name" value="Chemokine_CXC_CS"/>
</dbReference>
<dbReference type="AlphaFoldDB" id="A0A401Q6A5"/>
<comment type="subcellular location">
    <subcellularLocation>
        <location evidence="1 6">Secreted</location>
    </subcellularLocation>
</comment>
<dbReference type="Pfam" id="PF00048">
    <property type="entry name" value="IL8"/>
    <property type="match status" value="1"/>
</dbReference>
<organism evidence="8 9">
    <name type="scientific">Scyliorhinus torazame</name>
    <name type="common">Cloudy catshark</name>
    <name type="synonym">Catulus torazame</name>
    <dbReference type="NCBI Taxonomy" id="75743"/>
    <lineage>
        <taxon>Eukaryota</taxon>
        <taxon>Metazoa</taxon>
        <taxon>Chordata</taxon>
        <taxon>Craniata</taxon>
        <taxon>Vertebrata</taxon>
        <taxon>Chondrichthyes</taxon>
        <taxon>Elasmobranchii</taxon>
        <taxon>Galeomorphii</taxon>
        <taxon>Galeoidea</taxon>
        <taxon>Carcharhiniformes</taxon>
        <taxon>Scyliorhinidae</taxon>
        <taxon>Scyliorhinus</taxon>
    </lineage>
</organism>
<dbReference type="SMART" id="SM00199">
    <property type="entry name" value="SCY"/>
    <property type="match status" value="1"/>
</dbReference>
<comment type="caution">
    <text evidence="8">The sequence shown here is derived from an EMBL/GenBank/DDBJ whole genome shotgun (WGS) entry which is preliminary data.</text>
</comment>
<evidence type="ECO:0000313" key="9">
    <source>
        <dbReference type="Proteomes" id="UP000288216"/>
    </source>
</evidence>
<evidence type="ECO:0000313" key="8">
    <source>
        <dbReference type="EMBL" id="GCB80891.1"/>
    </source>
</evidence>
<evidence type="ECO:0000256" key="1">
    <source>
        <dbReference type="ARBA" id="ARBA00004613"/>
    </source>
</evidence>
<dbReference type="Proteomes" id="UP000288216">
    <property type="component" value="Unassembled WGS sequence"/>
</dbReference>
<feature type="domain" description="Chemokine interleukin-8-like" evidence="7">
    <location>
        <begin position="31"/>
        <end position="92"/>
    </location>
</feature>
<comment type="similarity">
    <text evidence="2 6">Belongs to the intercrine alpha (chemokine CxC) family.</text>
</comment>